<dbReference type="Gene3D" id="2.60.40.1180">
    <property type="entry name" value="Golgi alpha-mannosidase II"/>
    <property type="match status" value="1"/>
</dbReference>
<dbReference type="InterPro" id="IPR017853">
    <property type="entry name" value="GH"/>
</dbReference>
<accession>A0A9N7LB43</accession>
<feature type="domain" description="Glycoside hydrolase family 44 catalytic" evidence="2">
    <location>
        <begin position="230"/>
        <end position="468"/>
    </location>
</feature>
<evidence type="ECO:0000313" key="3">
    <source>
        <dbReference type="EMBL" id="BDI34234.1"/>
    </source>
</evidence>
<dbReference type="Pfam" id="PF12891">
    <property type="entry name" value="Glyco_hydro_44"/>
    <property type="match status" value="1"/>
</dbReference>
<reference evidence="3 4" key="1">
    <citation type="journal article" date="2019" name="Int. J. Syst. Evol. Microbiol.">
        <title>Capsulimonas corticalis gen. nov., sp. nov., an aerobic capsulated bacterium, of a novel bacterial order, Capsulimonadales ord. nov., of the class Armatimonadia of the phylum Armatimonadetes.</title>
        <authorList>
            <person name="Li J."/>
            <person name="Kudo C."/>
            <person name="Tonouchi A."/>
        </authorList>
    </citation>
    <scope>NUCLEOTIDE SEQUENCE [LARGE SCALE GENOMIC DNA]</scope>
    <source>
        <strain evidence="3 4">AX-7</strain>
    </source>
</reference>
<keyword evidence="1" id="KW-0732">Signal</keyword>
<dbReference type="OrthoDB" id="9803686at2"/>
<gene>
    <name evidence="3" type="ORF">CCAX7_62850</name>
</gene>
<dbReference type="AlphaFoldDB" id="A0A9N7LB43"/>
<feature type="signal peptide" evidence="1">
    <location>
        <begin position="1"/>
        <end position="32"/>
    </location>
</feature>
<evidence type="ECO:0000259" key="2">
    <source>
        <dbReference type="Pfam" id="PF12891"/>
    </source>
</evidence>
<dbReference type="InterPro" id="IPR024745">
    <property type="entry name" value="GH44_cat"/>
</dbReference>
<dbReference type="KEGG" id="ccot:CCAX7_62850"/>
<keyword evidence="4" id="KW-1185">Reference proteome</keyword>
<dbReference type="InterPro" id="IPR008979">
    <property type="entry name" value="Galactose-bd-like_sf"/>
</dbReference>
<feature type="chain" id="PRO_5040300476" description="Glycoside hydrolase family 44 catalytic domain-containing protein" evidence="1">
    <location>
        <begin position="33"/>
        <end position="1057"/>
    </location>
</feature>
<dbReference type="SUPFAM" id="SSF51445">
    <property type="entry name" value="(Trans)glycosidases"/>
    <property type="match status" value="1"/>
</dbReference>
<protein>
    <recommendedName>
        <fullName evidence="2">Glycoside hydrolase family 44 catalytic domain-containing protein</fullName>
    </recommendedName>
</protein>
<dbReference type="EMBL" id="AP025739">
    <property type="protein sequence ID" value="BDI34234.1"/>
    <property type="molecule type" value="Genomic_DNA"/>
</dbReference>
<dbReference type="Proteomes" id="UP000287394">
    <property type="component" value="Chromosome"/>
</dbReference>
<dbReference type="SUPFAM" id="SSF49785">
    <property type="entry name" value="Galactose-binding domain-like"/>
    <property type="match status" value="1"/>
</dbReference>
<dbReference type="InterPro" id="IPR013780">
    <property type="entry name" value="Glyco_hydro_b"/>
</dbReference>
<proteinExistence type="predicted"/>
<dbReference type="Gene3D" id="2.60.120.430">
    <property type="entry name" value="Galactose-binding lectin"/>
    <property type="match status" value="1"/>
</dbReference>
<evidence type="ECO:0000313" key="4">
    <source>
        <dbReference type="Proteomes" id="UP000287394"/>
    </source>
</evidence>
<dbReference type="Gene3D" id="3.20.20.80">
    <property type="entry name" value="Glycosidases"/>
    <property type="match status" value="1"/>
</dbReference>
<evidence type="ECO:0000256" key="1">
    <source>
        <dbReference type="SAM" id="SignalP"/>
    </source>
</evidence>
<sequence>MLLKHSIAGFRTFLIPLLAVPAMLLTGPAARSQDLAIYTDSLQNGWQNWSWATTDLGNGSPVHAGADSISVTAGGWAALYLHSNPIDTSPYTSLSFWINGGPTGGQLLQVAADRNGGGQAGYQLSPLTSGWQQITIPLSALGVADVTDFDGFYIQDRTGTSQPTFYVDDISLIGLPIGSVSIDAAANVHPISPYIYGINWGSPAQLLDMNSRTNRGGGNTMSTYNWKNNASNHAADWFFESLGGSSTVPGDGEDSFITSTKSANAEPMVTIPTLGWVAKEGPNGERYASFSVAKYGAQTSTDPWWPDAGNGYLLNGSAVTGNDPNDAFVPSDVNYIKPDLARIVSKFGQAANGGVKFYILDNEVDAWHSTHRDAHPVGATIDEMLNDTEAYGSAVKAADPTAKVVGLEVWNWTGCFTSGYDAQHGQGTDRSSHGNMDVYPYILQQLKAYEQATGVRALDYLSIHFYPQGNDASGDNSVANQLLRNRATRQLWDRNYTSESWMNTKIYAIPHLKDWINTYYPGTKTAITEYNWGVENTMNGATTMADELGVFGREGLDIATRWGVPASPSYEAFKLYTNYDGNKSTFGDTSVGATVVNPDYLSTFAAIRSSDGALTIMVINKTLSGTTPVTLNIANFKAASSSHVWQVSSPAIVQQPDVPVTSGTISLTVPASSITLFVVPTLTSPILKTLTASASAVAGANLTAYATLQQPAPVGGAHILISSSSPAISSGMIVIPAGASSGSTALATHPVAADALVTLSAPSGDATKSVNAAVLASFQNIAFAAPSGYGGLATAIGVALSGPAPAGGVTVTLSSSDSKMLPAGTRFTIPAGSSGAWLKVTPTPVTSDTVVTATATLGSVTKSASYTVKPATLQSVTAPATVNAGLNITVRAYLTGPAPAGGIAVPVVSSSAAITGSTISVPAGAVNGSGVFGSHPVAADTLVTLTGSVGGVTKSANVTVLASLQTIAFSAPSGKGGVSAAIGVALSGPAPAGGVTVTLSSSDSKMLPAGTQLTIPAGSYGVWLRITPSKVSADTIITATAMLGSSSKTASYTVTGP</sequence>
<organism evidence="3 4">
    <name type="scientific">Capsulimonas corticalis</name>
    <dbReference type="NCBI Taxonomy" id="2219043"/>
    <lineage>
        <taxon>Bacteria</taxon>
        <taxon>Bacillati</taxon>
        <taxon>Armatimonadota</taxon>
        <taxon>Armatimonadia</taxon>
        <taxon>Capsulimonadales</taxon>
        <taxon>Capsulimonadaceae</taxon>
        <taxon>Capsulimonas</taxon>
    </lineage>
</organism>
<name>A0A9N7LB43_9BACT</name>